<dbReference type="EMBL" id="OQ846916">
    <property type="protein sequence ID" value="WJJ55281.1"/>
    <property type="molecule type" value="Genomic_DNA"/>
</dbReference>
<feature type="domain" description="Putative tail fiber protein gp53-like C-terminal" evidence="3">
    <location>
        <begin position="1392"/>
        <end position="1479"/>
    </location>
</feature>
<dbReference type="Pfam" id="PF06605">
    <property type="entry name" value="Prophage_tail"/>
    <property type="match status" value="2"/>
</dbReference>
<feature type="domain" description="Tail spike" evidence="2">
    <location>
        <begin position="727"/>
        <end position="839"/>
    </location>
</feature>
<evidence type="ECO:0000259" key="2">
    <source>
        <dbReference type="Pfam" id="PF06605"/>
    </source>
</evidence>
<sequence>MTIQINSVQLNGAVFPPLVTIQGSGFGTSPDQYSVSITDESRGWSAGQESNIVQFTFGTWNDNEIDITDIINYGHADLSSYNDGQGYFTWRPNDILVVNISNSSGESASFQVTVPSDFPLPYVLVNPIGQVPSGNQINITGNVSFGGNVLPNIQVVVSCTIGTLGGTKIGDNPTQHEVTTDSNGNFSIPYTTPTMNGGATIIISSCGVVQQQSFRISQQAMPLGGIDMSIPLEYPVYYIVKPDGTTVAKLKDSLNITLDQKLGNTNQIQFDVPYQIFRNGQSIRNPVIDLIRERYMLKLVFNGKTEWYIIEEVDDKMADTTSDSGDVKTVIAYSRNYELSNKLIMNFDAEGINLTTAVMGGQVTDSNGDIVMWDGALANTLWGLGYVDDGFDEVYYTFKESNTTALDLIFKIAQTFNAIVVWDTENRLVSFYQEENIGVDRGLRLSYNAILNSQKYLQQYERDSKTDQLVTRLHVYGQDNISINSVNPTGADYIEDYSFFMQGFSMDGDGNVTGHSPYMSDALCIALTNYQNKVSSVKGVYSNLLNQLSQQQSVLTEDQNNLDNLETNTDSAQQLVDTFNSSTDNKISYLTFNSNGTQNATLNGQYYYVIFANANGNATVTANGQSMMLPPNEWTVVGKVNANLGQQASYSMPTEVTMNGATTCSVVYEMIFEFEYSATSNESDLLLKYCVGWNQDQQKQMQSNVDADNALIAETQSQISQLAQELDVTNNFTQAELEEWNYYIIESTLSDSSWTDPQSMYDQALQEFAAMTSPQIVYQVELANFLEDVSQQREWNKINLGDTVTIDVPYMNQNQVKAKLVEINWDFENAQITLSLANVVDIRTGEYKFLDMLYQNVSTSTQVNLDSYKWDNAYSTANQVANTISSTWDATEREITAGVNESVTINSRGITITDPTQPEHMLIAQAGVLAVSGDGGNTWKHAIRYDGIVGESIYGVLLAGENLVIESDTGLFTIDSRGITVTGEALTITGGLPNDQLDPTLVSQAENSVQQNTTYNGVKIDSVDGLVVTTNTNVTRTIVNATNGFLIQTNPSGSTQNPEWGTIFQVDPNGNLTANNLIASDLQIITGDPSDPQILIDGKNKVLNFAGFTQINGQISGSNVNPEGLSVTNALGQTTFEVDSQGDVTVQGNITMTGGSISWSNVPTPTAAEIKYADGITVESLKPAAKGADVTAENIAKDTTMVNGLPASVVSNWSYNGGTQIDGDSIATGTLLANKITTGQLNANLIYGGTLTLGGSTGTSLNVLDSSGKSIIQMGQSGFKYTDENGNSLFSLSGSTVTIGNSGQHPFILDSAGLSQQYTYGALGQYYSGVGVKTTQNFGSSAFAFGVISNDGHQLFTVNNEGSGSFYGDVYINRNSNLWLGSYQSGTSGYTRLPNGMLLQWTRVTINANGAGYNGSYFNFPTPFSNVYSASATMASGNGGSGGSTQVTLENLSVSGGNIVLGSNWNIDTTVTVYVMAIGD</sequence>
<dbReference type="InterPro" id="IPR054075">
    <property type="entry name" value="Gp53-like_C"/>
</dbReference>
<feature type="domain" description="Tail spike" evidence="2">
    <location>
        <begin position="376"/>
        <end position="501"/>
    </location>
</feature>
<proteinExistence type="predicted"/>
<evidence type="ECO:0008006" key="6">
    <source>
        <dbReference type="Google" id="ProtNLM"/>
    </source>
</evidence>
<dbReference type="Pfam" id="PF21882">
    <property type="entry name" value="Gp53-like_C"/>
    <property type="match status" value="1"/>
</dbReference>
<keyword evidence="1" id="KW-0175">Coiled coil</keyword>
<evidence type="ECO:0000259" key="3">
    <source>
        <dbReference type="Pfam" id="PF21882"/>
    </source>
</evidence>
<dbReference type="InterPro" id="IPR057796">
    <property type="entry name" value="YOMG-like_N"/>
</dbReference>
<protein>
    <recommendedName>
        <fullName evidence="6">Tail fiber protein</fullName>
    </recommendedName>
</protein>
<name>A0AAT9V7K1_9CAUD</name>
<evidence type="ECO:0000313" key="5">
    <source>
        <dbReference type="EMBL" id="WJJ55281.1"/>
    </source>
</evidence>
<feature type="coiled-coil region" evidence="1">
    <location>
        <begin position="548"/>
        <end position="575"/>
    </location>
</feature>
<dbReference type="InterPro" id="IPR010572">
    <property type="entry name" value="Tail_dom"/>
</dbReference>
<evidence type="ECO:0000259" key="4">
    <source>
        <dbReference type="Pfam" id="PF24049"/>
    </source>
</evidence>
<organism evidence="5">
    <name type="scientific">Alicyclobacillus phage KKP_3916</name>
    <dbReference type="NCBI Taxonomy" id="3040651"/>
    <lineage>
        <taxon>Viruses</taxon>
        <taxon>Duplodnaviria</taxon>
        <taxon>Heunggongvirae</taxon>
        <taxon>Uroviricota</taxon>
        <taxon>Caudoviricetes</taxon>
    </lineage>
</organism>
<feature type="domain" description="YOMG-like N-terminal" evidence="4">
    <location>
        <begin position="240"/>
        <end position="323"/>
    </location>
</feature>
<gene>
    <name evidence="5" type="ORF">QB910_000037</name>
</gene>
<evidence type="ECO:0000256" key="1">
    <source>
        <dbReference type="SAM" id="Coils"/>
    </source>
</evidence>
<dbReference type="Pfam" id="PF24049">
    <property type="entry name" value="YOMG_N"/>
    <property type="match status" value="1"/>
</dbReference>
<accession>A0AAT9V7K1</accession>
<reference evidence="5" key="1">
    <citation type="submission" date="2023-04" db="EMBL/GenBank/DDBJ databases">
        <title>Characterization and genome study of newly isolated Alicyclobacillus-specific phaga.</title>
        <authorList>
            <person name="Shymialevich D."/>
            <person name="Wojcicki M."/>
            <person name="Srednicka P."/>
            <person name="Swider O."/>
        </authorList>
    </citation>
    <scope>NUCLEOTIDE SEQUENCE</scope>
</reference>